<proteinExistence type="predicted"/>
<dbReference type="Proteomes" id="UP000271098">
    <property type="component" value="Unassembled WGS sequence"/>
</dbReference>
<keyword evidence="4" id="KW-1185">Reference proteome</keyword>
<evidence type="ECO:0000313" key="5">
    <source>
        <dbReference type="WBParaSite" id="GPUH_0000173901-mRNA-1"/>
    </source>
</evidence>
<evidence type="ECO:0000313" key="4">
    <source>
        <dbReference type="Proteomes" id="UP000271098"/>
    </source>
</evidence>
<reference evidence="3 4" key="2">
    <citation type="submission" date="2018-11" db="EMBL/GenBank/DDBJ databases">
        <authorList>
            <consortium name="Pathogen Informatics"/>
        </authorList>
    </citation>
    <scope>NUCLEOTIDE SEQUENCE [LARGE SCALE GENOMIC DNA]</scope>
</reference>
<evidence type="ECO:0000256" key="2">
    <source>
        <dbReference type="SAM" id="Phobius"/>
    </source>
</evidence>
<accession>A0A183CZ44</accession>
<feature type="region of interest" description="Disordered" evidence="1">
    <location>
        <begin position="1"/>
        <end position="41"/>
    </location>
</feature>
<feature type="compositionally biased region" description="Pro residues" evidence="1">
    <location>
        <begin position="10"/>
        <end position="21"/>
    </location>
</feature>
<dbReference type="AlphaFoldDB" id="A0A183CZ44"/>
<sequence>MTEAAKMGTSPPPAYSPPQPSGPGLTTTPQQPKPVPYRGQPYDLPVSVNPSTPSPLQPVIMPMMVPQATALPMPYPPASDKPVNIVVNANAGGAGDVLPCDCRICCFCRRGVMERKKLVPVLFASLNAVLSYLQVFSRKQLIIRQKGKGSNLFAFRNWWRVFTILVVCMLFPPVSFLCCCLLCTRLIYIYQCSACGRVSKRQPR</sequence>
<keyword evidence="2" id="KW-0812">Transmembrane</keyword>
<protein>
    <submittedName>
        <fullName evidence="5">LITAF domain-containing protein</fullName>
    </submittedName>
</protein>
<gene>
    <name evidence="3" type="ORF">GPUH_LOCUS1735</name>
</gene>
<reference evidence="5" key="1">
    <citation type="submission" date="2016-06" db="UniProtKB">
        <authorList>
            <consortium name="WormBaseParasite"/>
        </authorList>
    </citation>
    <scope>IDENTIFICATION</scope>
</reference>
<feature type="transmembrane region" description="Helical" evidence="2">
    <location>
        <begin position="118"/>
        <end position="137"/>
    </location>
</feature>
<keyword evidence="2" id="KW-0472">Membrane</keyword>
<feature type="transmembrane region" description="Helical" evidence="2">
    <location>
        <begin position="157"/>
        <end position="183"/>
    </location>
</feature>
<keyword evidence="2" id="KW-1133">Transmembrane helix</keyword>
<organism evidence="5">
    <name type="scientific">Gongylonema pulchrum</name>
    <dbReference type="NCBI Taxonomy" id="637853"/>
    <lineage>
        <taxon>Eukaryota</taxon>
        <taxon>Metazoa</taxon>
        <taxon>Ecdysozoa</taxon>
        <taxon>Nematoda</taxon>
        <taxon>Chromadorea</taxon>
        <taxon>Rhabditida</taxon>
        <taxon>Spirurina</taxon>
        <taxon>Spiruromorpha</taxon>
        <taxon>Spiruroidea</taxon>
        <taxon>Gongylonematidae</taxon>
        <taxon>Gongylonema</taxon>
    </lineage>
</organism>
<dbReference type="EMBL" id="UYRT01002234">
    <property type="protein sequence ID" value="VDK30816.1"/>
    <property type="molecule type" value="Genomic_DNA"/>
</dbReference>
<dbReference type="OrthoDB" id="5870274at2759"/>
<evidence type="ECO:0000313" key="3">
    <source>
        <dbReference type="EMBL" id="VDK30816.1"/>
    </source>
</evidence>
<name>A0A183CZ44_9BILA</name>
<dbReference type="WBParaSite" id="GPUH_0000173901-mRNA-1">
    <property type="protein sequence ID" value="GPUH_0000173901-mRNA-1"/>
    <property type="gene ID" value="GPUH_0000173901"/>
</dbReference>
<evidence type="ECO:0000256" key="1">
    <source>
        <dbReference type="SAM" id="MobiDB-lite"/>
    </source>
</evidence>